<reference evidence="2 3" key="1">
    <citation type="submission" date="2019-06" db="EMBL/GenBank/DDBJ databases">
        <title>Draft genomes of female and male turbot (Scophthalmus maximus).</title>
        <authorList>
            <person name="Xu H."/>
            <person name="Xu X.-W."/>
            <person name="Shao C."/>
            <person name="Chen S."/>
        </authorList>
    </citation>
    <scope>NUCLEOTIDE SEQUENCE [LARGE SCALE GENOMIC DNA]</scope>
    <source>
        <strain evidence="2">Ysfricsl-2016a</strain>
        <tissue evidence="2">Blood</tissue>
    </source>
</reference>
<accession>A0A6A4SUX2</accession>
<protein>
    <submittedName>
        <fullName evidence="2">Uncharacterized protein</fullName>
    </submittedName>
</protein>
<feature type="region of interest" description="Disordered" evidence="1">
    <location>
        <begin position="57"/>
        <end position="78"/>
    </location>
</feature>
<proteinExistence type="predicted"/>
<dbReference type="AlphaFoldDB" id="A0A6A4SUX2"/>
<feature type="compositionally biased region" description="Polar residues" evidence="1">
    <location>
        <begin position="57"/>
        <end position="66"/>
    </location>
</feature>
<name>A0A6A4SUX2_SCOMX</name>
<feature type="region of interest" description="Disordered" evidence="1">
    <location>
        <begin position="94"/>
        <end position="117"/>
    </location>
</feature>
<dbReference type="Proteomes" id="UP000438429">
    <property type="component" value="Unassembled WGS sequence"/>
</dbReference>
<sequence>MEWDEYVCVISNFNLGAPHAAVPCSIPVGYHQCAVSLCQEIAAYLITFEKHEEWLTTSPKTRNSSPAAAAAAALQNETESLQTASKHNAFIKTYSSGATPEGAGTTGNESRAPREAA</sequence>
<evidence type="ECO:0000256" key="1">
    <source>
        <dbReference type="SAM" id="MobiDB-lite"/>
    </source>
</evidence>
<evidence type="ECO:0000313" key="3">
    <source>
        <dbReference type="Proteomes" id="UP000438429"/>
    </source>
</evidence>
<evidence type="ECO:0000313" key="2">
    <source>
        <dbReference type="EMBL" id="KAF0035700.1"/>
    </source>
</evidence>
<dbReference type="EMBL" id="VEVO01000010">
    <property type="protein sequence ID" value="KAF0035700.1"/>
    <property type="molecule type" value="Genomic_DNA"/>
</dbReference>
<gene>
    <name evidence="2" type="ORF">F2P81_011012</name>
</gene>
<comment type="caution">
    <text evidence="2">The sequence shown here is derived from an EMBL/GenBank/DDBJ whole genome shotgun (WGS) entry which is preliminary data.</text>
</comment>
<organism evidence="2 3">
    <name type="scientific">Scophthalmus maximus</name>
    <name type="common">Turbot</name>
    <name type="synonym">Psetta maxima</name>
    <dbReference type="NCBI Taxonomy" id="52904"/>
    <lineage>
        <taxon>Eukaryota</taxon>
        <taxon>Metazoa</taxon>
        <taxon>Chordata</taxon>
        <taxon>Craniata</taxon>
        <taxon>Vertebrata</taxon>
        <taxon>Euteleostomi</taxon>
        <taxon>Actinopterygii</taxon>
        <taxon>Neopterygii</taxon>
        <taxon>Teleostei</taxon>
        <taxon>Neoteleostei</taxon>
        <taxon>Acanthomorphata</taxon>
        <taxon>Carangaria</taxon>
        <taxon>Pleuronectiformes</taxon>
        <taxon>Pleuronectoidei</taxon>
        <taxon>Scophthalmidae</taxon>
        <taxon>Scophthalmus</taxon>
    </lineage>
</organism>